<dbReference type="EMBL" id="OX597824">
    <property type="protein sequence ID" value="CAI9730747.1"/>
    <property type="molecule type" value="Genomic_DNA"/>
</dbReference>
<feature type="domain" description="RING-type" evidence="5">
    <location>
        <begin position="21"/>
        <end position="62"/>
    </location>
</feature>
<dbReference type="Proteomes" id="UP001162480">
    <property type="component" value="Chromosome 11"/>
</dbReference>
<keyword evidence="1" id="KW-0479">Metal-binding</keyword>
<dbReference type="SUPFAM" id="SSF57850">
    <property type="entry name" value="RING/U-box"/>
    <property type="match status" value="1"/>
</dbReference>
<dbReference type="Gene3D" id="3.30.40.10">
    <property type="entry name" value="Zinc/RING finger domain, C3HC4 (zinc finger)"/>
    <property type="match status" value="1"/>
</dbReference>
<dbReference type="PROSITE" id="PS00518">
    <property type="entry name" value="ZF_RING_1"/>
    <property type="match status" value="1"/>
</dbReference>
<evidence type="ECO:0000256" key="1">
    <source>
        <dbReference type="ARBA" id="ARBA00022723"/>
    </source>
</evidence>
<dbReference type="InterPro" id="IPR013083">
    <property type="entry name" value="Znf_RING/FYVE/PHD"/>
</dbReference>
<dbReference type="AlphaFoldDB" id="A0AA36FAT4"/>
<keyword evidence="2 4" id="KW-0863">Zinc-finger</keyword>
<name>A0AA36FAT4_OCTVU</name>
<organism evidence="6 7">
    <name type="scientific">Octopus vulgaris</name>
    <name type="common">Common octopus</name>
    <dbReference type="NCBI Taxonomy" id="6645"/>
    <lineage>
        <taxon>Eukaryota</taxon>
        <taxon>Metazoa</taxon>
        <taxon>Spiralia</taxon>
        <taxon>Lophotrochozoa</taxon>
        <taxon>Mollusca</taxon>
        <taxon>Cephalopoda</taxon>
        <taxon>Coleoidea</taxon>
        <taxon>Octopodiformes</taxon>
        <taxon>Octopoda</taxon>
        <taxon>Incirrata</taxon>
        <taxon>Octopodidae</taxon>
        <taxon>Octopus</taxon>
    </lineage>
</organism>
<keyword evidence="7" id="KW-1185">Reference proteome</keyword>
<evidence type="ECO:0000256" key="2">
    <source>
        <dbReference type="ARBA" id="ARBA00022771"/>
    </source>
</evidence>
<evidence type="ECO:0000259" key="5">
    <source>
        <dbReference type="PROSITE" id="PS50089"/>
    </source>
</evidence>
<proteinExistence type="predicted"/>
<keyword evidence="6" id="KW-0675">Receptor</keyword>
<evidence type="ECO:0000313" key="7">
    <source>
        <dbReference type="Proteomes" id="UP001162480"/>
    </source>
</evidence>
<evidence type="ECO:0000256" key="4">
    <source>
        <dbReference type="PROSITE-ProRule" id="PRU00175"/>
    </source>
</evidence>
<evidence type="ECO:0000313" key="6">
    <source>
        <dbReference type="EMBL" id="CAI9730747.1"/>
    </source>
</evidence>
<accession>A0AA36FAT4</accession>
<gene>
    <name evidence="6" type="ORF">OCTVUL_1B004592</name>
</gene>
<dbReference type="InterPro" id="IPR017907">
    <property type="entry name" value="Znf_RING_CS"/>
</dbReference>
<dbReference type="PROSITE" id="PS50089">
    <property type="entry name" value="ZF_RING_2"/>
    <property type="match status" value="1"/>
</dbReference>
<keyword evidence="3" id="KW-0862">Zinc</keyword>
<dbReference type="SMART" id="SM00184">
    <property type="entry name" value="RING"/>
    <property type="match status" value="1"/>
</dbReference>
<evidence type="ECO:0000256" key="3">
    <source>
        <dbReference type="ARBA" id="ARBA00022833"/>
    </source>
</evidence>
<dbReference type="GO" id="GO:0008270">
    <property type="term" value="F:zinc ion binding"/>
    <property type="evidence" value="ECO:0007669"/>
    <property type="project" value="UniProtKB-KW"/>
</dbReference>
<reference evidence="6" key="1">
    <citation type="submission" date="2023-08" db="EMBL/GenBank/DDBJ databases">
        <authorList>
            <person name="Alioto T."/>
            <person name="Alioto T."/>
            <person name="Gomez Garrido J."/>
        </authorList>
    </citation>
    <scope>NUCLEOTIDE SEQUENCE</scope>
</reference>
<sequence>MEPSPPPPPPDKNCNEQRFCCMVCLCPRLRMVYGKCQHKFCVDCLYNNKDNSLRILSCPLCNQTGQFPEKKPVIPDDNIEIQKCLGIVECPNEGCNYEMWSWDQEQHFNECPNRKSPATKKKTPTYKNSIISRPYFFRKSKKKYCSYFLRLSSKH</sequence>
<protein>
    <submittedName>
        <fullName evidence="6">TNF receptor-associated factor 6</fullName>
    </submittedName>
</protein>
<dbReference type="InterPro" id="IPR001841">
    <property type="entry name" value="Znf_RING"/>
</dbReference>